<sequence length="765" mass="83441">MTNGLIGDAEMGDVWPAVHPGREAGEYGQATIEPCGPFEVRSFQTVTLTYTVGRFGLDDSGCIKIVQRFPNDGGRLQVDDPTAMNYVGARASNGCRLVVVPEPDGHQRPWERSLRITVRGGSMHPGDTISVVFGDRTGGSPGLRLQTFCETAHEFRVLADPCATGHFFPLPDRPCITIVAGPPARWKAVLPTHGRPGEAFALGLKAEDLWGNPSHRAGRPLRLEADIPVAGLPERVDFPDGERALRIDGLTVAEPGTVRIRVLGADGTLLALSNPLAVRAGGLRGYWGDLHGQSGETVGVNTIDEYFAFGRDLAFLDAMSHQANDFQVTNAFWGRINAVTDALNRDGAFVAFPGYEWSGNTPVGGDHNVFFRHSGRQIRRSSHALLEDRSDLATDANTTAALFAALRDEDCVVYAHVGGRPADIGRDDGGRLRTAVEVHSDWGTFEWIMKDSFARGYRLGLVCNSDGHKGRPGASYPGASQFGALGGLTCFLADRLSRDGIFAALRHRHHYGTTGCRMFMDLRTTFPDGARVYDSDPRLGPATASETDEAVMGDIVETPGGRLRLHVEVSAHAPILRIDVLNGAEQIASLSGHDAAELGDRIRVTFHGAEYRGRGRQTTWKGQARFSEARIERFDRINAWNHDRLLEQRDPATVEYDVLTTGNFVGFDAWLADSRSGELTVATGHADARVRLDDLGIEPVVVDAGGLDRQIRIVRLPDRCRSLDIRHSFEVDLAAGRDNPIWIRVTTEDGYNAWSSPIYAVRTQA</sequence>
<dbReference type="InterPro" id="IPR022028">
    <property type="entry name" value="DUF3604"/>
</dbReference>
<evidence type="ECO:0000313" key="1">
    <source>
        <dbReference type="EMBL" id="GHD62152.1"/>
    </source>
</evidence>
<reference evidence="1" key="2">
    <citation type="submission" date="2020-09" db="EMBL/GenBank/DDBJ databases">
        <authorList>
            <person name="Sun Q."/>
            <person name="Kim S."/>
        </authorList>
    </citation>
    <scope>NUCLEOTIDE SEQUENCE</scope>
    <source>
        <strain evidence="1">KCTC 42651</strain>
    </source>
</reference>
<keyword evidence="2" id="KW-1185">Reference proteome</keyword>
<reference evidence="1" key="1">
    <citation type="journal article" date="2014" name="Int. J. Syst. Evol. Microbiol.">
        <title>Complete genome sequence of Corynebacterium casei LMG S-19264T (=DSM 44701T), isolated from a smear-ripened cheese.</title>
        <authorList>
            <consortium name="US DOE Joint Genome Institute (JGI-PGF)"/>
            <person name="Walter F."/>
            <person name="Albersmeier A."/>
            <person name="Kalinowski J."/>
            <person name="Ruckert C."/>
        </authorList>
    </citation>
    <scope>NUCLEOTIDE SEQUENCE</scope>
    <source>
        <strain evidence="1">KCTC 42651</strain>
    </source>
</reference>
<dbReference type="Pfam" id="PF12228">
    <property type="entry name" value="DUF3604"/>
    <property type="match status" value="1"/>
</dbReference>
<evidence type="ECO:0000313" key="2">
    <source>
        <dbReference type="Proteomes" id="UP000630353"/>
    </source>
</evidence>
<dbReference type="Proteomes" id="UP000630353">
    <property type="component" value="Unassembled WGS sequence"/>
</dbReference>
<gene>
    <name evidence="1" type="ORF">GCM10017083_50570</name>
</gene>
<dbReference type="SUPFAM" id="SSF89550">
    <property type="entry name" value="PHP domain-like"/>
    <property type="match status" value="1"/>
</dbReference>
<proteinExistence type="predicted"/>
<dbReference type="InterPro" id="IPR016195">
    <property type="entry name" value="Pol/histidinol_Pase-like"/>
</dbReference>
<dbReference type="EMBL" id="BMZS01000014">
    <property type="protein sequence ID" value="GHD62152.1"/>
    <property type="molecule type" value="Genomic_DNA"/>
</dbReference>
<dbReference type="AlphaFoldDB" id="A0A919CS54"/>
<comment type="caution">
    <text evidence="1">The sequence shown here is derived from an EMBL/GenBank/DDBJ whole genome shotgun (WGS) entry which is preliminary data.</text>
</comment>
<organism evidence="1 2">
    <name type="scientific">Thalassobaculum fulvum</name>
    <dbReference type="NCBI Taxonomy" id="1633335"/>
    <lineage>
        <taxon>Bacteria</taxon>
        <taxon>Pseudomonadati</taxon>
        <taxon>Pseudomonadota</taxon>
        <taxon>Alphaproteobacteria</taxon>
        <taxon>Rhodospirillales</taxon>
        <taxon>Thalassobaculaceae</taxon>
        <taxon>Thalassobaculum</taxon>
    </lineage>
</organism>
<accession>A0A919CS54</accession>
<dbReference type="RefSeq" id="WP_189994966.1">
    <property type="nucleotide sequence ID" value="NZ_BMZS01000014.1"/>
</dbReference>
<name>A0A919CS54_9PROT</name>
<protein>
    <submittedName>
        <fullName evidence="1">DUF3604 domain-containing protein</fullName>
    </submittedName>
</protein>
<dbReference type="Gene3D" id="3.20.20.140">
    <property type="entry name" value="Metal-dependent hydrolases"/>
    <property type="match status" value="1"/>
</dbReference>